<dbReference type="InterPro" id="IPR050411">
    <property type="entry name" value="AlphaKG_dependent_hydroxylases"/>
</dbReference>
<sequence length="350" mass="38656">MPTAPNGSVVDLDLVRTPGAPVVLRAPELSDLDSALDWLRAHRTAVKEELLRSGALLVRGLPVRSAADFAAARDVLIEQRAGYKEKATPRTDFGEGVFSSTDLPAVQPIRLHNENSYTLDFPGTLLFCCLTAPEEGGATTVGDMREALRQLPPELRERFEAAGWLLVRNFSELAGLPWYKSFATDDEAEVEEYCRQNTIGHEWLEDGALRTRQVRSAVVTHPVTGERVWFNHFAFWNEWTLDEDIREVLTETYGPDGLPFATYLGDGSPLTREEVDAVNAVYDRVTVRETWQPGDLMLVDNILCAHGREAFRGDRRILVAMGDPVSLDACSPTVSPATGTQAGSRTTSGR</sequence>
<evidence type="ECO:0000256" key="4">
    <source>
        <dbReference type="ARBA" id="ARBA00023194"/>
    </source>
</evidence>
<dbReference type="STRING" id="68231.AQJ30_24605"/>
<feature type="compositionally biased region" description="Polar residues" evidence="5">
    <location>
        <begin position="332"/>
        <end position="350"/>
    </location>
</feature>
<evidence type="ECO:0000256" key="2">
    <source>
        <dbReference type="ARBA" id="ARBA00023002"/>
    </source>
</evidence>
<feature type="region of interest" description="Disordered" evidence="5">
    <location>
        <begin position="331"/>
        <end position="350"/>
    </location>
</feature>
<dbReference type="Pfam" id="PF02668">
    <property type="entry name" value="TauD"/>
    <property type="match status" value="1"/>
</dbReference>
<dbReference type="RefSeq" id="WP_067238055.1">
    <property type="nucleotide sequence ID" value="NZ_KQ948558.1"/>
</dbReference>
<name>A0A101QSL2_9ACTN</name>
<evidence type="ECO:0000256" key="5">
    <source>
        <dbReference type="SAM" id="MobiDB-lite"/>
    </source>
</evidence>
<gene>
    <name evidence="7" type="ORF">AQJ30_24605</name>
</gene>
<dbReference type="GeneID" id="91427759"/>
<feature type="domain" description="TauD/TfdA-like" evidence="6">
    <location>
        <begin position="31"/>
        <end position="319"/>
    </location>
</feature>
<comment type="caution">
    <text evidence="7">The sequence shown here is derived from an EMBL/GenBank/DDBJ whole genome shotgun (WGS) entry which is preliminary data.</text>
</comment>
<evidence type="ECO:0000256" key="3">
    <source>
        <dbReference type="ARBA" id="ARBA00023004"/>
    </source>
</evidence>
<dbReference type="EMBL" id="LMWS01000032">
    <property type="protein sequence ID" value="KUN35341.1"/>
    <property type="molecule type" value="Genomic_DNA"/>
</dbReference>
<organism evidence="7 8">
    <name type="scientific">Streptomyces longwoodensis</name>
    <dbReference type="NCBI Taxonomy" id="68231"/>
    <lineage>
        <taxon>Bacteria</taxon>
        <taxon>Bacillati</taxon>
        <taxon>Actinomycetota</taxon>
        <taxon>Actinomycetes</taxon>
        <taxon>Kitasatosporales</taxon>
        <taxon>Streptomycetaceae</taxon>
        <taxon>Streptomyces</taxon>
    </lineage>
</organism>
<evidence type="ECO:0000259" key="6">
    <source>
        <dbReference type="Pfam" id="PF02668"/>
    </source>
</evidence>
<evidence type="ECO:0000313" key="8">
    <source>
        <dbReference type="Proteomes" id="UP000053271"/>
    </source>
</evidence>
<dbReference type="GO" id="GO:0017000">
    <property type="term" value="P:antibiotic biosynthetic process"/>
    <property type="evidence" value="ECO:0007669"/>
    <property type="project" value="UniProtKB-KW"/>
</dbReference>
<keyword evidence="2" id="KW-0560">Oxidoreductase</keyword>
<dbReference type="Proteomes" id="UP000053271">
    <property type="component" value="Unassembled WGS sequence"/>
</dbReference>
<proteinExistence type="predicted"/>
<dbReference type="InterPro" id="IPR003819">
    <property type="entry name" value="TauD/TfdA-like"/>
</dbReference>
<dbReference type="AlphaFoldDB" id="A0A101QSL2"/>
<dbReference type="InterPro" id="IPR042098">
    <property type="entry name" value="TauD-like_sf"/>
</dbReference>
<evidence type="ECO:0000256" key="1">
    <source>
        <dbReference type="ARBA" id="ARBA00001954"/>
    </source>
</evidence>
<dbReference type="PANTHER" id="PTHR10696">
    <property type="entry name" value="GAMMA-BUTYROBETAINE HYDROXYLASE-RELATED"/>
    <property type="match status" value="1"/>
</dbReference>
<reference evidence="7 8" key="1">
    <citation type="submission" date="2015-10" db="EMBL/GenBank/DDBJ databases">
        <title>Draft genome sequence of Streptomyces longwoodensis DSM 41677, type strain for the species Streptomyces longwoodensis.</title>
        <authorList>
            <person name="Ruckert C."/>
            <person name="Winkler A."/>
            <person name="Kalinowski J."/>
            <person name="Kampfer P."/>
            <person name="Glaeser S."/>
        </authorList>
    </citation>
    <scope>NUCLEOTIDE SEQUENCE [LARGE SCALE GENOMIC DNA]</scope>
    <source>
        <strain evidence="7 8">DSM 41677</strain>
    </source>
</reference>
<evidence type="ECO:0000313" key="7">
    <source>
        <dbReference type="EMBL" id="KUN35341.1"/>
    </source>
</evidence>
<dbReference type="SUPFAM" id="SSF51197">
    <property type="entry name" value="Clavaminate synthase-like"/>
    <property type="match status" value="1"/>
</dbReference>
<keyword evidence="4" id="KW-0045">Antibiotic biosynthesis</keyword>
<accession>A0A101QSL2</accession>
<dbReference type="GO" id="GO:0016491">
    <property type="term" value="F:oxidoreductase activity"/>
    <property type="evidence" value="ECO:0007669"/>
    <property type="project" value="UniProtKB-KW"/>
</dbReference>
<protein>
    <recommendedName>
        <fullName evidence="6">TauD/TfdA-like domain-containing protein</fullName>
    </recommendedName>
</protein>
<comment type="cofactor">
    <cofactor evidence="1">
        <name>Fe(2+)</name>
        <dbReference type="ChEBI" id="CHEBI:29033"/>
    </cofactor>
</comment>
<keyword evidence="8" id="KW-1185">Reference proteome</keyword>
<dbReference type="Gene3D" id="3.60.130.10">
    <property type="entry name" value="Clavaminate synthase-like"/>
    <property type="match status" value="1"/>
</dbReference>
<keyword evidence="3" id="KW-0408">Iron</keyword>
<dbReference type="PANTHER" id="PTHR10696:SF56">
    <property type="entry name" value="TAUD_TFDA-LIKE DOMAIN-CONTAINING PROTEIN"/>
    <property type="match status" value="1"/>
</dbReference>